<dbReference type="PANTHER" id="PTHR10039">
    <property type="entry name" value="AMELOGENIN"/>
    <property type="match status" value="1"/>
</dbReference>
<reference evidence="3" key="1">
    <citation type="submission" date="2011-04" db="EMBL/GenBank/DDBJ databases">
        <title>Evolution of plant cell wall degrading machinery underlies the functional diversity of forest fungi.</title>
        <authorList>
            <consortium name="US DOE Joint Genome Institute (JGI-PGF)"/>
            <person name="Eastwood D.C."/>
            <person name="Floudas D."/>
            <person name="Binder M."/>
            <person name="Majcherczyk A."/>
            <person name="Schneider P."/>
            <person name="Aerts A."/>
            <person name="Asiegbu F.O."/>
            <person name="Baker S.E."/>
            <person name="Barry K."/>
            <person name="Bendiksby M."/>
            <person name="Blumentritt M."/>
            <person name="Coutinho P.M."/>
            <person name="Cullen D."/>
            <person name="Cullen D."/>
            <person name="Gathman A."/>
            <person name="Goodell B."/>
            <person name="Henrissat B."/>
            <person name="Ihrmark K."/>
            <person name="Kauserud H."/>
            <person name="Kohler A."/>
            <person name="LaButti K."/>
            <person name="Lapidus A."/>
            <person name="Lavin J.L."/>
            <person name="Lee Y.-H."/>
            <person name="Lindquist E."/>
            <person name="Lilly W."/>
            <person name="Lucas S."/>
            <person name="Morin E."/>
            <person name="Murat C."/>
            <person name="Oguiza J.A."/>
            <person name="Park J."/>
            <person name="Pisabarro A.G."/>
            <person name="Riley R."/>
            <person name="Rosling A."/>
            <person name="Salamov A."/>
            <person name="Schmidt O."/>
            <person name="Schmutz J."/>
            <person name="Skrede I."/>
            <person name="Stenlid J."/>
            <person name="Wiebenga A."/>
            <person name="Xie X."/>
            <person name="Kues U."/>
            <person name="Hibbett D.S."/>
            <person name="Hoffmeister D."/>
            <person name="Hogberg N."/>
            <person name="Martin F."/>
            <person name="Grigoriev I.V."/>
            <person name="Watkinson S.C."/>
        </authorList>
    </citation>
    <scope>NUCLEOTIDE SEQUENCE</scope>
    <source>
        <strain evidence="3">S7.9</strain>
    </source>
</reference>
<dbReference type="GeneID" id="18817185"/>
<gene>
    <name evidence="3" type="ORF">SERLADRAFT_455524</name>
</gene>
<dbReference type="HOGENOM" id="CLU_704306_0_0_1"/>
<feature type="domain" description="Nephrocystin 3-like N-terminal" evidence="2">
    <location>
        <begin position="1"/>
        <end position="105"/>
    </location>
</feature>
<accession>F8NG43</accession>
<dbReference type="EMBL" id="GL945428">
    <property type="protein sequence ID" value="EGO31013.1"/>
    <property type="molecule type" value="Genomic_DNA"/>
</dbReference>
<protein>
    <recommendedName>
        <fullName evidence="2">Nephrocystin 3-like N-terminal domain-containing protein</fullName>
    </recommendedName>
</protein>
<dbReference type="KEGG" id="sla:SERLADRAFT_455524"/>
<organism>
    <name type="scientific">Serpula lacrymans var. lacrymans (strain S7.9)</name>
    <name type="common">Dry rot fungus</name>
    <dbReference type="NCBI Taxonomy" id="578457"/>
    <lineage>
        <taxon>Eukaryota</taxon>
        <taxon>Fungi</taxon>
        <taxon>Dikarya</taxon>
        <taxon>Basidiomycota</taxon>
        <taxon>Agaricomycotina</taxon>
        <taxon>Agaricomycetes</taxon>
        <taxon>Agaricomycetidae</taxon>
        <taxon>Boletales</taxon>
        <taxon>Coniophorineae</taxon>
        <taxon>Serpulaceae</taxon>
        <taxon>Serpula</taxon>
    </lineage>
</organism>
<keyword evidence="1" id="KW-0677">Repeat</keyword>
<dbReference type="Pfam" id="PF24883">
    <property type="entry name" value="NPHP3_N"/>
    <property type="match status" value="1"/>
</dbReference>
<name>F8NG43_SERL9</name>
<evidence type="ECO:0000256" key="1">
    <source>
        <dbReference type="ARBA" id="ARBA00022737"/>
    </source>
</evidence>
<dbReference type="OrthoDB" id="3262244at2759"/>
<evidence type="ECO:0000313" key="3">
    <source>
        <dbReference type="EMBL" id="EGO31013.1"/>
    </source>
</evidence>
<dbReference type="InterPro" id="IPR056884">
    <property type="entry name" value="NPHP3-like_N"/>
</dbReference>
<dbReference type="AlphaFoldDB" id="F8NG43"/>
<proteinExistence type="predicted"/>
<dbReference type="RefSeq" id="XP_007312897.1">
    <property type="nucleotide sequence ID" value="XM_007312835.1"/>
</dbReference>
<sequence>MWRTVAHDLSRFDDKIASTIVQALKGGKIISERPNIQDHFNRLIKDPLKTAEPMFASKQRYPAIVIDALDECGDSSQIAQCRVLIDTITQWSTLHKGLKLIVTSRDDGVPDILRQACQQIVLQTGEQADLDSAVSRDIYTFFEKRLRALRGDYPSLDSTNWPGQSKIQELTDRAAGLFIWAETAIGFMEQGLATECLDLILSGESALVRDNINRLYSQVATQAVQSIQSSKAARTACQSFFGALVFSRAPLQRKDLAQFMLEPVDEVAIDLILGKWKCVIDVDADDYVRISHLSFVEFLLDSDLCHELLRIRPETKSSKSFDLLLACLHVMHDPHIGLTFNICKLETSYIRNCDVADMDERIAKHIKPPLQYASRVLGRPPNRCNGTSCRQQ</sequence>
<evidence type="ECO:0000259" key="2">
    <source>
        <dbReference type="Pfam" id="PF24883"/>
    </source>
</evidence>
<dbReference type="Proteomes" id="UP000008064">
    <property type="component" value="Unassembled WGS sequence"/>
</dbReference>